<evidence type="ECO:0000256" key="1">
    <source>
        <dbReference type="SAM" id="MobiDB-lite"/>
    </source>
</evidence>
<feature type="compositionally biased region" description="Basic and acidic residues" evidence="1">
    <location>
        <begin position="126"/>
        <end position="147"/>
    </location>
</feature>
<dbReference type="RefSeq" id="XP_011131402.1">
    <property type="nucleotide sequence ID" value="XM_011133100.1"/>
</dbReference>
<evidence type="ECO:0000313" key="3">
    <source>
        <dbReference type="Proteomes" id="UP000019763"/>
    </source>
</evidence>
<dbReference type="GeneID" id="22913822"/>
<dbReference type="EMBL" id="AFNH02000796">
    <property type="protein sequence ID" value="EZG55945.1"/>
    <property type="molecule type" value="Genomic_DNA"/>
</dbReference>
<proteinExistence type="predicted"/>
<dbReference type="Proteomes" id="UP000019763">
    <property type="component" value="Unassembled WGS sequence"/>
</dbReference>
<comment type="caution">
    <text evidence="2">The sequence shown here is derived from an EMBL/GenBank/DDBJ whole genome shotgun (WGS) entry which is preliminary data.</text>
</comment>
<dbReference type="VEuPathDB" id="CryptoDB:GNI_107010"/>
<sequence>MESNSLYKPVILSPKPTSLEFAAEEEMPVGVDAIVGVLTALPKHVELVAWQLPFRLRVGSKSGSLPSRKVVTYAATSAAWFACHAQHAGLLPMIDCRFKSGQPVQSVTVRPAQRHMVGERHVVGEHHVGGDHHMGADRPDRMGDDHQQASSDTQVGGPEAGGGLTEAFYAVFGRLWQALEELEVDVSRMVLRTGIEGPHARQLPLAIKVIEEVFPSTLAALCVMTEDPSLVDSQLPVYITRDRIHHAHHPDPREEPLDDGSIDPLEPALRTLWSSQLPDYSCTPEANSIFAAGC</sequence>
<keyword evidence="3" id="KW-1185">Reference proteome</keyword>
<dbReference type="AlphaFoldDB" id="A0A023B3S7"/>
<feature type="region of interest" description="Disordered" evidence="1">
    <location>
        <begin position="126"/>
        <end position="159"/>
    </location>
</feature>
<accession>A0A023B3S7</accession>
<evidence type="ECO:0000313" key="2">
    <source>
        <dbReference type="EMBL" id="EZG55945.1"/>
    </source>
</evidence>
<protein>
    <submittedName>
        <fullName evidence="2">Uncharacterized protein</fullName>
    </submittedName>
</protein>
<reference evidence="2" key="1">
    <citation type="submission" date="2013-12" db="EMBL/GenBank/DDBJ databases">
        <authorList>
            <person name="Omoto C.K."/>
            <person name="Sibley D."/>
            <person name="Venepally P."/>
            <person name="Hadjithomas M."/>
            <person name="Karamycheva S."/>
            <person name="Brunk B."/>
            <person name="Roos D."/>
            <person name="Caler E."/>
            <person name="Lorenzi H."/>
        </authorList>
    </citation>
    <scope>NUCLEOTIDE SEQUENCE</scope>
</reference>
<name>A0A023B3S7_GRENI</name>
<gene>
    <name evidence="2" type="ORF">GNI_107010</name>
</gene>
<organism evidence="2 3">
    <name type="scientific">Gregarina niphandrodes</name>
    <name type="common">Septate eugregarine</name>
    <dbReference type="NCBI Taxonomy" id="110365"/>
    <lineage>
        <taxon>Eukaryota</taxon>
        <taxon>Sar</taxon>
        <taxon>Alveolata</taxon>
        <taxon>Apicomplexa</taxon>
        <taxon>Conoidasida</taxon>
        <taxon>Gregarinasina</taxon>
        <taxon>Eugregarinorida</taxon>
        <taxon>Gregarinidae</taxon>
        <taxon>Gregarina</taxon>
    </lineage>
</organism>